<evidence type="ECO:0000313" key="1">
    <source>
        <dbReference type="EMBL" id="MDQ0009073.1"/>
    </source>
</evidence>
<comment type="caution">
    <text evidence="1">The sequence shown here is derived from an EMBL/GenBank/DDBJ whole genome shotgun (WGS) entry which is preliminary data.</text>
</comment>
<organism evidence="1 2">
    <name type="scientific">Luteibacter jiangsuensis</name>
    <dbReference type="NCBI Taxonomy" id="637577"/>
    <lineage>
        <taxon>Bacteria</taxon>
        <taxon>Pseudomonadati</taxon>
        <taxon>Pseudomonadota</taxon>
        <taxon>Gammaproteobacteria</taxon>
        <taxon>Lysobacterales</taxon>
        <taxon>Rhodanobacteraceae</taxon>
        <taxon>Luteibacter</taxon>
    </lineage>
</organism>
<proteinExistence type="predicted"/>
<evidence type="ECO:0000313" key="2">
    <source>
        <dbReference type="Proteomes" id="UP001237737"/>
    </source>
</evidence>
<reference evidence="1 2" key="1">
    <citation type="submission" date="2023-07" db="EMBL/GenBank/DDBJ databases">
        <title>Sorghum-associated microbial communities from plants grown in Nebraska, USA.</title>
        <authorList>
            <person name="Schachtman D."/>
        </authorList>
    </citation>
    <scope>NUCLEOTIDE SEQUENCE [LARGE SCALE GENOMIC DNA]</scope>
    <source>
        <strain evidence="1 2">CC60</strain>
    </source>
</reference>
<evidence type="ECO:0008006" key="3">
    <source>
        <dbReference type="Google" id="ProtNLM"/>
    </source>
</evidence>
<dbReference type="Pfam" id="PF09952">
    <property type="entry name" value="AbiEi_2"/>
    <property type="match status" value="1"/>
</dbReference>
<dbReference type="RefSeq" id="WP_306848287.1">
    <property type="nucleotide sequence ID" value="NZ_JAUSSK010000002.1"/>
</dbReference>
<keyword evidence="2" id="KW-1185">Reference proteome</keyword>
<protein>
    <recommendedName>
        <fullName evidence="3">Transcriptional regulator with AbiEi antitoxin domain of type IV toxin-antitoxin system</fullName>
    </recommendedName>
</protein>
<gene>
    <name evidence="1" type="ORF">J2T07_001250</name>
</gene>
<accession>A0ABT9SVP8</accession>
<dbReference type="Proteomes" id="UP001237737">
    <property type="component" value="Unassembled WGS sequence"/>
</dbReference>
<dbReference type="InterPro" id="IPR019238">
    <property type="entry name" value="AbiEi_2"/>
</dbReference>
<name>A0ABT9SVP8_9GAMM</name>
<sequence>MSDLTLIRDAAQAVEATTGLPIHILPAPDGSGGYRPDGIVTVGFPDGILSFVAECKARIIGNAQLVLIKQHLATYDDRSRPLLVTHHLTSGQIDHCREIDLDFMDTAGNCLLREGPRWVLVRGNRPTRTNAPSPYRGGTSYASLRVVYALLCHRPLLSAPYRELAMAAGVSLGAIPPIFADLEQRGLVSARDGDKRRHFLALDRLQSEWVTNFPHKLRPRLGQRRFSALAPDWWKDADLGSGALWGGEVAAHRLNGFLRPITQTIYLSEGVAGDAINPLLRKYRLRADPTGAIEFVERFWHFDDTYAHTQGIVNPLLIYADLLTMKDSRAAEAASLIWKDYVGA</sequence>
<dbReference type="EMBL" id="JAUSSK010000002">
    <property type="protein sequence ID" value="MDQ0009073.1"/>
    <property type="molecule type" value="Genomic_DNA"/>
</dbReference>